<dbReference type="Gene3D" id="3.40.50.720">
    <property type="entry name" value="NAD(P)-binding Rossmann-like Domain"/>
    <property type="match status" value="2"/>
</dbReference>
<dbReference type="InterPro" id="IPR032821">
    <property type="entry name" value="PKS_assoc"/>
</dbReference>
<dbReference type="InterPro" id="IPR050091">
    <property type="entry name" value="PKS_NRPS_Biosynth_Enz"/>
</dbReference>
<feature type="compositionally biased region" description="Low complexity" evidence="10">
    <location>
        <begin position="2674"/>
        <end position="2721"/>
    </location>
</feature>
<dbReference type="Pfam" id="PF21089">
    <property type="entry name" value="PKS_DH_N"/>
    <property type="match status" value="1"/>
</dbReference>
<comment type="pathway">
    <text evidence="2">Antibiotic biosynthesis.</text>
</comment>
<dbReference type="PROSITE" id="PS50075">
    <property type="entry name" value="CARRIER"/>
    <property type="match status" value="2"/>
</dbReference>
<evidence type="ECO:0000313" key="15">
    <source>
        <dbReference type="Proteomes" id="UP001595912"/>
    </source>
</evidence>
<feature type="domain" description="Carrier" evidence="11">
    <location>
        <begin position="1462"/>
        <end position="1537"/>
    </location>
</feature>
<dbReference type="RefSeq" id="WP_380129010.1">
    <property type="nucleotide sequence ID" value="NZ_JBHSIU010000131.1"/>
</dbReference>
<keyword evidence="3" id="KW-0596">Phosphopantetheine</keyword>
<evidence type="ECO:0000256" key="3">
    <source>
        <dbReference type="ARBA" id="ARBA00022450"/>
    </source>
</evidence>
<dbReference type="InterPro" id="IPR011032">
    <property type="entry name" value="GroES-like_sf"/>
</dbReference>
<dbReference type="InterPro" id="IPR020806">
    <property type="entry name" value="PKS_PP-bd"/>
</dbReference>
<evidence type="ECO:0000259" key="12">
    <source>
        <dbReference type="PROSITE" id="PS52004"/>
    </source>
</evidence>
<dbReference type="Pfam" id="PF18369">
    <property type="entry name" value="PKS_DE"/>
    <property type="match status" value="1"/>
</dbReference>
<dbReference type="SUPFAM" id="SSF55048">
    <property type="entry name" value="Probable ACP-binding domain of malonyl-CoA ACP transacylase"/>
    <property type="match status" value="2"/>
</dbReference>
<dbReference type="SMART" id="SM00825">
    <property type="entry name" value="PKS_KS"/>
    <property type="match status" value="2"/>
</dbReference>
<feature type="region of interest" description="N-terminal hotdog fold" evidence="9">
    <location>
        <begin position="2558"/>
        <end position="2680"/>
    </location>
</feature>
<dbReference type="InterPro" id="IPR020843">
    <property type="entry name" value="ER"/>
</dbReference>
<evidence type="ECO:0000256" key="1">
    <source>
        <dbReference type="ARBA" id="ARBA00001957"/>
    </source>
</evidence>
<feature type="domain" description="Ketosynthase family 3 (KS3)" evidence="12">
    <location>
        <begin position="1555"/>
        <end position="1980"/>
    </location>
</feature>
<keyword evidence="4" id="KW-0597">Phosphoprotein</keyword>
<evidence type="ECO:0000256" key="10">
    <source>
        <dbReference type="SAM" id="MobiDB-lite"/>
    </source>
</evidence>
<dbReference type="InterPro" id="IPR014031">
    <property type="entry name" value="Ketoacyl_synth_C"/>
</dbReference>
<dbReference type="InterPro" id="IPR018201">
    <property type="entry name" value="Ketoacyl_synth_AS"/>
</dbReference>
<dbReference type="Pfam" id="PF08990">
    <property type="entry name" value="Docking"/>
    <property type="match status" value="1"/>
</dbReference>
<dbReference type="InterPro" id="IPR013968">
    <property type="entry name" value="PKS_KR"/>
</dbReference>
<dbReference type="Pfam" id="PF00698">
    <property type="entry name" value="Acyl_transf_1"/>
    <property type="match status" value="2"/>
</dbReference>
<gene>
    <name evidence="14" type="ORF">ACFPIJ_62240</name>
</gene>
<evidence type="ECO:0000256" key="7">
    <source>
        <dbReference type="ARBA" id="ARBA00023268"/>
    </source>
</evidence>
<protein>
    <submittedName>
        <fullName evidence="14">Type I polyketide synthase</fullName>
    </submittedName>
</protein>
<dbReference type="SUPFAM" id="SSF53901">
    <property type="entry name" value="Thiolase-like"/>
    <property type="match status" value="2"/>
</dbReference>
<dbReference type="PROSITE" id="PS52019">
    <property type="entry name" value="PKS_MFAS_DH"/>
    <property type="match status" value="1"/>
</dbReference>
<dbReference type="SMART" id="SM00827">
    <property type="entry name" value="PKS_AT"/>
    <property type="match status" value="2"/>
</dbReference>
<dbReference type="InterPro" id="IPR020807">
    <property type="entry name" value="PKS_DH"/>
</dbReference>
<dbReference type="CDD" id="cd05195">
    <property type="entry name" value="enoyl_red"/>
    <property type="match status" value="1"/>
</dbReference>
<evidence type="ECO:0000256" key="2">
    <source>
        <dbReference type="ARBA" id="ARBA00004792"/>
    </source>
</evidence>
<dbReference type="InterPro" id="IPR016036">
    <property type="entry name" value="Malonyl_transacylase_ACP-bd"/>
</dbReference>
<keyword evidence="7" id="KW-0511">Multifunctional enzyme</keyword>
<comment type="caution">
    <text evidence="14">The sequence shown here is derived from an EMBL/GenBank/DDBJ whole genome shotgun (WGS) entry which is preliminary data.</text>
</comment>
<dbReference type="CDD" id="cd08952">
    <property type="entry name" value="KR_1_SDR_x"/>
    <property type="match status" value="1"/>
</dbReference>
<keyword evidence="8" id="KW-0012">Acyltransferase</keyword>
<dbReference type="SUPFAM" id="SSF50129">
    <property type="entry name" value="GroES-like"/>
    <property type="match status" value="1"/>
</dbReference>
<dbReference type="SMART" id="SM00823">
    <property type="entry name" value="PKS_PP"/>
    <property type="match status" value="2"/>
</dbReference>
<dbReference type="InterPro" id="IPR036291">
    <property type="entry name" value="NAD(P)-bd_dom_sf"/>
</dbReference>
<dbReference type="InterPro" id="IPR020841">
    <property type="entry name" value="PKS_Beta-ketoAc_synthase_dom"/>
</dbReference>
<dbReference type="Gene3D" id="6.10.140.1830">
    <property type="match status" value="1"/>
</dbReference>
<dbReference type="SMART" id="SM01294">
    <property type="entry name" value="PKS_PP_betabranch"/>
    <property type="match status" value="2"/>
</dbReference>
<dbReference type="EMBL" id="JBHSIU010000131">
    <property type="protein sequence ID" value="MFC5008319.1"/>
    <property type="molecule type" value="Genomic_DNA"/>
</dbReference>
<dbReference type="InterPro" id="IPR036736">
    <property type="entry name" value="ACP-like_sf"/>
</dbReference>
<dbReference type="Pfam" id="PF08659">
    <property type="entry name" value="KR"/>
    <property type="match status" value="2"/>
</dbReference>
<dbReference type="Pfam" id="PF02801">
    <property type="entry name" value="Ketoacyl-synt_C"/>
    <property type="match status" value="2"/>
</dbReference>
<evidence type="ECO:0000256" key="8">
    <source>
        <dbReference type="ARBA" id="ARBA00023315"/>
    </source>
</evidence>
<dbReference type="Gene3D" id="3.30.70.3290">
    <property type="match status" value="2"/>
</dbReference>
<dbReference type="Gene3D" id="3.40.50.11460">
    <property type="match status" value="1"/>
</dbReference>
<reference evidence="15" key="1">
    <citation type="journal article" date="2019" name="Int. J. Syst. Evol. Microbiol.">
        <title>The Global Catalogue of Microorganisms (GCM) 10K type strain sequencing project: providing services to taxonomists for standard genome sequencing and annotation.</title>
        <authorList>
            <consortium name="The Broad Institute Genomics Platform"/>
            <consortium name="The Broad Institute Genome Sequencing Center for Infectious Disease"/>
            <person name="Wu L."/>
            <person name="Ma J."/>
        </authorList>
    </citation>
    <scope>NUCLEOTIDE SEQUENCE [LARGE SCALE GENOMIC DNA]</scope>
    <source>
        <strain evidence="15">CGMCC 4.7152</strain>
    </source>
</reference>
<dbReference type="PANTHER" id="PTHR43775">
    <property type="entry name" value="FATTY ACID SYNTHASE"/>
    <property type="match status" value="1"/>
</dbReference>
<dbReference type="Proteomes" id="UP001595912">
    <property type="component" value="Unassembled WGS sequence"/>
</dbReference>
<evidence type="ECO:0000259" key="13">
    <source>
        <dbReference type="PROSITE" id="PS52019"/>
    </source>
</evidence>
<dbReference type="InterPro" id="IPR016039">
    <property type="entry name" value="Thiolase-like"/>
</dbReference>
<dbReference type="Pfam" id="PF00550">
    <property type="entry name" value="PP-binding"/>
    <property type="match status" value="2"/>
</dbReference>
<sequence length="3856" mass="395044">MAASTEDYVAALRSSLKETERLRAQNRALTEAASAPIAIVGMACRFPGGIESPEDLWRLVDTGGDAITGFPADRGWHVDPDASTYAAQGGFLTGGADFDATFFGISPREAVAMDPQQRLLLETSWEAIERAGIDADALRGTRTGVFVGAATSGYNFVLHGDPTAEGYALTGSATSVLSGRVAYALGLEGPAVTVDTACSSSLVALHLAAQALRREECSTALAAGVTVLVTPDVFSEFSRQQGLAADGRCKPFAAGADGTGWAEGVGVLVLERLADAQRLGHRVLGVLRGSAVNQDGASNGLTAPNGPAQRRVIRQALAGAGLDAADVDAVEAHGTGTRLGDPIEARALIATYGRDRPADRPLWLGAVKSNIGHTQAAAGVAGVIKMVMALHHGRLPRTLHVDAPSPHVDWSGGTVRLLTEPVAWPATDRPRRAGVSSFGVSGTNAHAIIEEAPAVADGSAPPAPADPDGAALAWVVSARTAPGLRAQAARLRDFVTCGPVPEPAGVARALATSRAGLEHRAVVIGNDAAALVHGLTAVERGETAPGVATGEVGAGKLAFLFTGQGAQRPGMGRGLHARFPVFAEVYDQIRARFDTLLDVPLREADVHQTVYTQASLFAFEVAMFRLLESFGIVPDRLLGHSIGELAAAHVADVLPLDDAVALVAARGRLMQALPAGGAMLAVQATEAEVRSALEPFAGRVDIAAVNGPTSIVVSGEASAIDELFRDRKTSRLTVSHAFHSPLMEPMLEEFRAVAAGLSYAPPSIPIVSNLTGQLVEEYTADYWVRHVREAVRFADGVDRLAEDGVARYLEVGPSGVLIAMARTCLAERPDGDDTVLVPAARKDRDEPEVLLEAVGRLYTAGVPVDWRAVLGGPAEAWAGPPLDLPTYAFQRERFWPGPHRPVPTAEHGGAGAAEGGFWAAVERADADGLAGLLGVADPDELRTAVDALSSWRRTSRARATIDDWRYRTVWRPVTPPAGSLTGAWLVAAPDGVDGGPVADALHAGGAEVTLFDLTTADLDRARLAARLRGLAPDGLAGIVSLAGLDDTPLPGGGLIRGAGLTLTLLQALGDAELPGALWCLTGGAVRTAAADQVPHPAQAQVWGLGRVAALEQPRRWGGLVDLPGADLSEVLDARTAHRLVAVLAAGDEDQVAIRPGGVAARRLVRAPAVHPSGAVGGQAPRPCTGTVLVTGGTGALGAHVARLLAARGAPHLVLAGRRGGDAPGIVALAAELEAGGTHVTVAACDVGDREALARLLAAIPADRPLTGVVHAAGAGDMGVIAETDLDAFASTVRAKAAGAEHLDALTAGLALDFFVVFSSVAGVWGSGGQAAYAAANAHLDGLVEHRRARGEAGTAIAWGPWAGAGMAGAASTEEYLRRRGLRAMAPATACAALAQALDTGDACVTVADIDWPRFAPAFTVNRPQPLLAELPEARTAPPAPAGPEQTPLARELAALPAQEQERLLLNLVRDRGAAVLGHRDAGTIDPRAPFKKLGFDSLTAVELRNELNAETGLALPATLLFDHPTPLALARHLRSRLVRGDSVPAAPAATTADAGEPVAIVSMACRYPGGVTSPEDLWRLVATAADGLSPFPADRGWDLKALHDPDGRTGTSYVAQGGFIADAAMFDADLFAISPREALAMDPQQRLLLEVSWEALERAAIDPGSVHGSRTGVFVGTSGQDYLGLLAASGEDTEGHQGTGNAAAVLSGRVAYEFGLEGPAVTVDTACSSSLVALHLAVQALRSGDCTMALAGGVTVMSSPAAFVQFSRQLGLAGDGRCKAFAAAADGTGWGEGAGIVVLERLSDARRNGHRVLAVIRGSAVNQDGASNGLTAPNGPAQERVIRQALAGAGLAAADVDAVEAHGTGTKLGDPIEAQALLATYGQDRPADRPLWLGSLKSNIGHTQAASGVGGVIKMVMALRREVLPQTLHVDAPSPHVDWSSGAVALLTEARPWTPEGRPRRAGVSSFGMSGTNAHLILEEAPAGAPLADASSGVPLADASSGVPLDGAPDGGVPVDGARPTVVPWVVSGKTPAALRAQAARLAEHLRSRPDVAADAGAVGRALAGTRAALDHRAVVVAGGTAGLLAGLDALRRGDDADALVRGARAAGPDGGAVLVFPGQGAQWLGMAADLLTTCPVFAERIRECEAALSGLVDWSLTDVLCGADGWWLERVDVVQPVLWAVMVSLAAVWQWLGVTVAGVVGHSQGEIAAAVVAGGLSLIDGARVVVVRSRVLRALSGLGGMLLVGTAADRVGPLLDGVTDVGVAAMNGPGLVVVSGGNTGLDAVVARCEAAGVWCKRVTVDYASHSAHVDLVRDELMATLGTVEPQPLRLPFFSTVTGVGPDGLGDGLGDAPVLDADYWFDNVRQPVRFDEIVAALVAAGHSTFIEVSPHPVLTAGVQEHAGQTGTVVGTLRRDEDGWSQLLRAAAGVWVHGVGVGWRDVLAPDVPTGPGAANTADAAGTADAADAVNAAGVAGLAVAVDVVDAAGQASTASPAGAVGPAGAAGTVDAAGPAGAVGPVGAAEPVDLPTYAFQRERFWPRGGAVTGDVSSAGLAPGGHPLLAAMVPLADGDGAVLTGRLSTATHPWLADHEVLGRVLLPGTGFVELALHAGRLLGAATIHELTIAAPLVLPDEGGVQLQVRVGAADERGDRPVHISSRADGDDLWMRHADGLLGATTDPATDSDPTTADPATDSGTTTADPATESGTTTADPAAGPGATTDQAADRGAAAGPGFDLTAWPPAGATPVDLDGIYDAARDAGYGYGPVFQGLRRAWRSGADVYAEVSLPSTEDGAAFGVHPALLDAALHAAGLANPDANPDPDAGHGGTAPAARLPFAWTGVTLHATGATLLRVRLCATAPDELTLQVADGTGQPVAAVGRLVFRPVSGEALDAAPRHRLDDSLFRIEWEPLTGPPATPADQTGLAVIGPVAVAERLGVVSVYPDLPALQRADIAFPATVLLHLDSEDSGAPPAAAARELTCYALDTAQRWLADERSTDSRLVVLTRGAAPAGQPITDLAAAAALGLLRSAQSEHPDRLVLLDLDDTPDSWRAATGLLPADEPQLALRDGGLLVPRLVRALPAASLSPPDGSAAEEIGAPWRLDAAGAGTLDALALLPAPAADRPLGPGELRLAVRAAGINFRDVAIALGLVPDQKGMGTEAAGVVVEVGPGVDDIAVGERVFGAVGDAFGPAVVAERRLVARIPDGWTFAQAAALPTIYLTAWFGLRDRGDLRPGETLLVHAAAGGVGMAAVELARLWGVEVFGTASPGKWDTLRRWGLDDEHIASSRTLDFCDTVRRGTGGRGVDVVLNSLAGEFVDASLELLAPGGRFVEMGKTDKRDPAVVQARHPHLRYDAFDLVEAGAQRIGELLAEILALVERGSLRLPPVTAWDIRDAVPAFRHISRARHVGKNVFTVPVPLDPRGTVLITGGTGLLGGLLAEHLVTRHGVRHLVLTSRQGAAAPGAAALAGRLEELGAEVDVVACDAADRAALSALLAGVPAAHPLTGVVHCAGVLDDGVLAAQTPQRVDAVFRSKVDAAVHLHELTRGLDLSMFVLYSSVSATVGSAGQANYAAANGFLDALAAHRRALGLPAVSLGWGLWAQASAMTGHLGGADLTRATRAGAALSGELGLALFDAALGLPAAHLVPANLDPSVLAATQPPALLRRLLRPAIRRAADGVSMGAATLAERLATRSAPEQDRLLLDLVAGHAAAVLGHATADAVGADRAFKDLGFDSLTAVELRNRLTAATGTRLPATLVFDHPTPAALAAHLRASLLPDRATPAVLLQEHLDGVEAVLADLGSHDRSRVRMRLEVLLQRVRDADGSAASAPGGDTDEDLEAATADSIFALIDSELETS</sequence>
<dbReference type="InterPro" id="IPR049900">
    <property type="entry name" value="PKS_mFAS_DH"/>
</dbReference>
<dbReference type="Gene3D" id="3.90.180.10">
    <property type="entry name" value="Medium-chain alcohol dehydrogenases, catalytic domain"/>
    <property type="match status" value="1"/>
</dbReference>
<dbReference type="Gene3D" id="3.10.129.110">
    <property type="entry name" value="Polyketide synthase dehydratase"/>
    <property type="match status" value="1"/>
</dbReference>
<dbReference type="Pfam" id="PF13602">
    <property type="entry name" value="ADH_zinc_N_2"/>
    <property type="match status" value="1"/>
</dbReference>
<dbReference type="PANTHER" id="PTHR43775:SF51">
    <property type="entry name" value="INACTIVE PHENOLPHTHIOCEROL SYNTHESIS POLYKETIDE SYNTHASE TYPE I PKS1-RELATED"/>
    <property type="match status" value="1"/>
</dbReference>
<evidence type="ECO:0000259" key="11">
    <source>
        <dbReference type="PROSITE" id="PS50075"/>
    </source>
</evidence>
<feature type="domain" description="Carrier" evidence="11">
    <location>
        <begin position="3699"/>
        <end position="3774"/>
    </location>
</feature>
<organism evidence="14 15">
    <name type="scientific">Dactylosporangium cerinum</name>
    <dbReference type="NCBI Taxonomy" id="1434730"/>
    <lineage>
        <taxon>Bacteria</taxon>
        <taxon>Bacillati</taxon>
        <taxon>Actinomycetota</taxon>
        <taxon>Actinomycetes</taxon>
        <taxon>Micromonosporales</taxon>
        <taxon>Micromonosporaceae</taxon>
        <taxon>Dactylosporangium</taxon>
    </lineage>
</organism>
<dbReference type="InterPro" id="IPR015083">
    <property type="entry name" value="NorB/c/GfsB-D-like_docking"/>
</dbReference>
<dbReference type="Pfam" id="PF14765">
    <property type="entry name" value="PS-DH"/>
    <property type="match status" value="1"/>
</dbReference>
<dbReference type="Pfam" id="PF16197">
    <property type="entry name" value="KAsynt_C_assoc"/>
    <property type="match status" value="2"/>
</dbReference>
<keyword evidence="15" id="KW-1185">Reference proteome</keyword>
<dbReference type="SMART" id="SM00829">
    <property type="entry name" value="PKS_ER"/>
    <property type="match status" value="1"/>
</dbReference>
<dbReference type="InterPro" id="IPR006162">
    <property type="entry name" value="Ppantetheine_attach_site"/>
</dbReference>
<dbReference type="SUPFAM" id="SSF51735">
    <property type="entry name" value="NAD(P)-binding Rossmann-fold domains"/>
    <property type="match status" value="5"/>
</dbReference>
<dbReference type="InterPro" id="IPR014030">
    <property type="entry name" value="Ketoacyl_synth_N"/>
</dbReference>
<name>A0ABV9WM33_9ACTN</name>
<dbReference type="InterPro" id="IPR049551">
    <property type="entry name" value="PKS_DH_C"/>
</dbReference>
<dbReference type="SUPFAM" id="SSF47336">
    <property type="entry name" value="ACP-like"/>
    <property type="match status" value="2"/>
</dbReference>
<dbReference type="Pfam" id="PF00109">
    <property type="entry name" value="ketoacyl-synt"/>
    <property type="match status" value="2"/>
</dbReference>
<dbReference type="Gene3D" id="3.40.47.10">
    <property type="match status" value="2"/>
</dbReference>
<evidence type="ECO:0000313" key="14">
    <source>
        <dbReference type="EMBL" id="MFC5008319.1"/>
    </source>
</evidence>
<dbReference type="InterPro" id="IPR001227">
    <property type="entry name" value="Ac_transferase_dom_sf"/>
</dbReference>
<comment type="cofactor">
    <cofactor evidence="1">
        <name>pantetheine 4'-phosphate</name>
        <dbReference type="ChEBI" id="CHEBI:47942"/>
    </cofactor>
</comment>
<dbReference type="InterPro" id="IPR057326">
    <property type="entry name" value="KR_dom"/>
</dbReference>
<dbReference type="PROSITE" id="PS00606">
    <property type="entry name" value="KS3_1"/>
    <property type="match status" value="2"/>
</dbReference>
<evidence type="ECO:0000256" key="9">
    <source>
        <dbReference type="PROSITE-ProRule" id="PRU01363"/>
    </source>
</evidence>
<dbReference type="PROSITE" id="PS00012">
    <property type="entry name" value="PHOSPHOPANTETHEINE"/>
    <property type="match status" value="2"/>
</dbReference>
<feature type="domain" description="Ketosynthase family 3 (KS3)" evidence="12">
    <location>
        <begin position="34"/>
        <end position="451"/>
    </location>
</feature>
<dbReference type="Gene3D" id="3.40.366.10">
    <property type="entry name" value="Malonyl-Coenzyme A Acyl Carrier Protein, domain 2"/>
    <property type="match status" value="2"/>
</dbReference>
<dbReference type="InterPro" id="IPR009081">
    <property type="entry name" value="PP-bd_ACP"/>
</dbReference>
<dbReference type="PROSITE" id="PS52004">
    <property type="entry name" value="KS3_2"/>
    <property type="match status" value="2"/>
</dbReference>
<feature type="active site" description="Proton acceptor; for dehydratase activity" evidence="9">
    <location>
        <position position="2590"/>
    </location>
</feature>
<accession>A0ABV9WM33</accession>
<dbReference type="SMART" id="SM00826">
    <property type="entry name" value="PKS_DH"/>
    <property type="match status" value="1"/>
</dbReference>
<feature type="domain" description="PKS/mFAS DH" evidence="13">
    <location>
        <begin position="2558"/>
        <end position="2891"/>
    </location>
</feature>
<dbReference type="InterPro" id="IPR049552">
    <property type="entry name" value="PKS_DH_N"/>
</dbReference>
<keyword evidence="5" id="KW-0808">Transferase</keyword>
<dbReference type="Pfam" id="PF08240">
    <property type="entry name" value="ADH_N"/>
    <property type="match status" value="1"/>
</dbReference>
<dbReference type="SMART" id="SM00822">
    <property type="entry name" value="PKS_KR"/>
    <property type="match status" value="2"/>
</dbReference>
<dbReference type="InterPro" id="IPR042104">
    <property type="entry name" value="PKS_dehydratase_sf"/>
</dbReference>
<dbReference type="CDD" id="cd00833">
    <property type="entry name" value="PKS"/>
    <property type="match status" value="2"/>
</dbReference>
<dbReference type="InterPro" id="IPR041618">
    <property type="entry name" value="PKS_DE"/>
</dbReference>
<keyword evidence="6" id="KW-0045">Antibiotic biosynthesis</keyword>
<dbReference type="CDD" id="cd08956">
    <property type="entry name" value="KR_3_FAS_SDR_x"/>
    <property type="match status" value="1"/>
</dbReference>
<feature type="active site" description="Proton donor; for dehydratase activity" evidence="9">
    <location>
        <position position="2803"/>
    </location>
</feature>
<dbReference type="Gene3D" id="1.10.1200.10">
    <property type="entry name" value="ACP-like"/>
    <property type="match status" value="2"/>
</dbReference>
<dbReference type="SUPFAM" id="SSF52151">
    <property type="entry name" value="FabD/lysophospholipase-like"/>
    <property type="match status" value="2"/>
</dbReference>
<dbReference type="InterPro" id="IPR013154">
    <property type="entry name" value="ADH-like_N"/>
</dbReference>
<feature type="region of interest" description="C-terminal hotdog fold" evidence="9">
    <location>
        <begin position="2744"/>
        <end position="2891"/>
    </location>
</feature>
<feature type="region of interest" description="Disordered" evidence="10">
    <location>
        <begin position="2673"/>
        <end position="2739"/>
    </location>
</feature>
<evidence type="ECO:0000256" key="4">
    <source>
        <dbReference type="ARBA" id="ARBA00022553"/>
    </source>
</evidence>
<dbReference type="InterPro" id="IPR014043">
    <property type="entry name" value="Acyl_transferase_dom"/>
</dbReference>
<dbReference type="InterPro" id="IPR016035">
    <property type="entry name" value="Acyl_Trfase/lysoPLipase"/>
</dbReference>
<dbReference type="NCBIfam" id="NF045894">
    <property type="entry name" value="PKS_plus_SDR"/>
    <property type="match status" value="1"/>
</dbReference>
<evidence type="ECO:0000256" key="6">
    <source>
        <dbReference type="ARBA" id="ARBA00023194"/>
    </source>
</evidence>
<evidence type="ECO:0000256" key="5">
    <source>
        <dbReference type="ARBA" id="ARBA00022679"/>
    </source>
</evidence>
<proteinExistence type="predicted"/>